<dbReference type="KEGG" id="dpr:Despr_0136"/>
<name>A0A7U4DMS6_DESPD</name>
<dbReference type="AlphaFoldDB" id="A0A7U4DMS6"/>
<accession>A0A7U4DMS6</accession>
<sequence>MQPVKPSIYEQITGKIVTALENGVNPWAKPWHTVSYGPFRNALTNRPYRGMNVLLLNLVALSRGHVDPRWLTFRNAEQLGGHVRKGEKGAAIVFWKFLPARDRDGETEPDAANDDEPERKQVPFARSYTVFNVEQCEGLKLPPLDAEEMQGRREDNEPAERVLALAQLQHGGNKACYLPTPDLVLLPNRSAFENCDFYYATGFHEICHWTGHATRLNRVFGSRFGDLGYAFEELVAEIGAAFLGAQTGIPFENMRHPEYIHHWLQILKGDSKAIFTAAAKAQHAVDFVLDQAGIVPAEEETLPAAA</sequence>
<feature type="domain" description="Polyvalent protein metallopeptidase" evidence="2">
    <location>
        <begin position="166"/>
        <end position="280"/>
    </location>
</feature>
<gene>
    <name evidence="3" type="ordered locus">Despr_0136</name>
</gene>
<dbReference type="RefSeq" id="WP_015722875.1">
    <property type="nucleotide sequence ID" value="NC_014972.1"/>
</dbReference>
<evidence type="ECO:0008006" key="5">
    <source>
        <dbReference type="Google" id="ProtNLM"/>
    </source>
</evidence>
<feature type="domain" description="N-terminal" evidence="1">
    <location>
        <begin position="7"/>
        <end position="131"/>
    </location>
</feature>
<dbReference type="InterPro" id="IPR013610">
    <property type="entry name" value="ArdC_N"/>
</dbReference>
<protein>
    <recommendedName>
        <fullName evidence="5">Antirestriction protein</fullName>
    </recommendedName>
</protein>
<dbReference type="Pfam" id="PF18818">
    <property type="entry name" value="MPTase-PolyVal"/>
    <property type="match status" value="1"/>
</dbReference>
<keyword evidence="4" id="KW-1185">Reference proteome</keyword>
<dbReference type="Proteomes" id="UP000006365">
    <property type="component" value="Chromosome"/>
</dbReference>
<evidence type="ECO:0000259" key="1">
    <source>
        <dbReference type="Pfam" id="PF08401"/>
    </source>
</evidence>
<evidence type="ECO:0000313" key="3">
    <source>
        <dbReference type="EMBL" id="ADW16327.1"/>
    </source>
</evidence>
<dbReference type="GO" id="GO:0003697">
    <property type="term" value="F:single-stranded DNA binding"/>
    <property type="evidence" value="ECO:0007669"/>
    <property type="project" value="InterPro"/>
</dbReference>
<proteinExistence type="predicted"/>
<reference evidence="3 4" key="1">
    <citation type="journal article" date="2011" name="Stand. Genomic Sci.">
        <title>Complete genome sequence of Desulfobulbus propionicus type strain (1pr3).</title>
        <authorList>
            <person name="Pagani I."/>
            <person name="Lapidus A."/>
            <person name="Nolan M."/>
            <person name="Lucas S."/>
            <person name="Hammon N."/>
            <person name="Deshpande S."/>
            <person name="Cheng J.F."/>
            <person name="Chertkov O."/>
            <person name="Davenport K."/>
            <person name="Tapia R."/>
            <person name="Han C."/>
            <person name="Goodwin L."/>
            <person name="Pitluck S."/>
            <person name="Liolios K."/>
            <person name="Mavromatis K."/>
            <person name="Ivanova N."/>
            <person name="Mikhailova N."/>
            <person name="Pati A."/>
            <person name="Chen A."/>
            <person name="Palaniappan K."/>
            <person name="Land M."/>
            <person name="Hauser L."/>
            <person name="Chang Y.J."/>
            <person name="Jeffries C.D."/>
            <person name="Detter J.C."/>
            <person name="Brambilla E."/>
            <person name="Kannan K.P."/>
            <person name="Djao O.D."/>
            <person name="Rohde M."/>
            <person name="Pukall R."/>
            <person name="Spring S."/>
            <person name="Goker M."/>
            <person name="Sikorski J."/>
            <person name="Woyke T."/>
            <person name="Bristow J."/>
            <person name="Eisen J.A."/>
            <person name="Markowitz V."/>
            <person name="Hugenholtz P."/>
            <person name="Kyrpides N.C."/>
            <person name="Klenk H.P."/>
        </authorList>
    </citation>
    <scope>NUCLEOTIDE SEQUENCE [LARGE SCALE GENOMIC DNA]</scope>
    <source>
        <strain evidence="4">ATCC 33891 / DSM 2032 / 1pr3</strain>
    </source>
</reference>
<dbReference type="InterPro" id="IPR041459">
    <property type="entry name" value="MPTase-PolyVal"/>
</dbReference>
<evidence type="ECO:0000259" key="2">
    <source>
        <dbReference type="Pfam" id="PF18818"/>
    </source>
</evidence>
<dbReference type="Pfam" id="PF08401">
    <property type="entry name" value="ArdcN"/>
    <property type="match status" value="1"/>
</dbReference>
<dbReference type="EMBL" id="CP002364">
    <property type="protein sequence ID" value="ADW16327.1"/>
    <property type="molecule type" value="Genomic_DNA"/>
</dbReference>
<dbReference type="PIRSF" id="PIRSF037112">
    <property type="entry name" value="Antirestriction_ArdC"/>
    <property type="match status" value="1"/>
</dbReference>
<evidence type="ECO:0000313" key="4">
    <source>
        <dbReference type="Proteomes" id="UP000006365"/>
    </source>
</evidence>
<dbReference type="InterPro" id="IPR017113">
    <property type="entry name" value="Antirestriction_ArdC"/>
</dbReference>
<organism evidence="3 4">
    <name type="scientific">Desulfobulbus propionicus (strain ATCC 33891 / DSM 2032 / VKM B-1956 / 1pr3)</name>
    <dbReference type="NCBI Taxonomy" id="577650"/>
    <lineage>
        <taxon>Bacteria</taxon>
        <taxon>Pseudomonadati</taxon>
        <taxon>Thermodesulfobacteriota</taxon>
        <taxon>Desulfobulbia</taxon>
        <taxon>Desulfobulbales</taxon>
        <taxon>Desulfobulbaceae</taxon>
        <taxon>Desulfobulbus</taxon>
    </lineage>
</organism>